<dbReference type="AlphaFoldDB" id="A0A084TLQ0"/>
<sequence length="94" mass="10232">MTKKEVFIGFIIGLAANAVGLFIAALLYNNNGSVFNNIKAASVHGNLGQLISFGAAINLLVFFLFLRKKHEYRARGVLLATLFAALLTLAIKFF</sequence>
<keyword evidence="1" id="KW-0812">Transmembrane</keyword>
<organism evidence="2 3">
    <name type="scientific">Mangrovimonas yunxiaonensis</name>
    <dbReference type="NCBI Taxonomy" id="1197477"/>
    <lineage>
        <taxon>Bacteria</taxon>
        <taxon>Pseudomonadati</taxon>
        <taxon>Bacteroidota</taxon>
        <taxon>Flavobacteriia</taxon>
        <taxon>Flavobacteriales</taxon>
        <taxon>Flavobacteriaceae</taxon>
        <taxon>Mangrovimonas</taxon>
    </lineage>
</organism>
<accession>A0A084TLQ0</accession>
<evidence type="ECO:0000313" key="2">
    <source>
        <dbReference type="EMBL" id="KFB01636.1"/>
    </source>
</evidence>
<evidence type="ECO:0000256" key="1">
    <source>
        <dbReference type="SAM" id="Phobius"/>
    </source>
</evidence>
<protein>
    <submittedName>
        <fullName evidence="2">Membrane protein</fullName>
    </submittedName>
</protein>
<proteinExistence type="predicted"/>
<gene>
    <name evidence="2" type="ORF">IA57_07350</name>
</gene>
<dbReference type="EMBL" id="JPFK01000005">
    <property type="protein sequence ID" value="KFB01636.1"/>
    <property type="molecule type" value="Genomic_DNA"/>
</dbReference>
<keyword evidence="1" id="KW-0472">Membrane</keyword>
<dbReference type="eggNOG" id="ENOG5032Y3H">
    <property type="taxonomic scope" value="Bacteria"/>
</dbReference>
<evidence type="ECO:0000313" key="3">
    <source>
        <dbReference type="Proteomes" id="UP000028521"/>
    </source>
</evidence>
<feature type="transmembrane region" description="Helical" evidence="1">
    <location>
        <begin position="7"/>
        <end position="27"/>
    </location>
</feature>
<dbReference type="OrthoDB" id="1362378at2"/>
<dbReference type="RefSeq" id="WP_036121154.1">
    <property type="nucleotide sequence ID" value="NZ_BMET01000001.1"/>
</dbReference>
<feature type="transmembrane region" description="Helical" evidence="1">
    <location>
        <begin position="77"/>
        <end position="93"/>
    </location>
</feature>
<reference evidence="3" key="2">
    <citation type="submission" date="2014-07" db="EMBL/GenBank/DDBJ databases">
        <title>Genome sequence of Mangrovimonas yunxiaonensis.</title>
        <authorList>
            <person name="Li Y."/>
            <person name="Zheng T."/>
        </authorList>
    </citation>
    <scope>NUCLEOTIDE SEQUENCE [LARGE SCALE GENOMIC DNA]</scope>
    <source>
        <strain evidence="3">LY01</strain>
    </source>
</reference>
<comment type="caution">
    <text evidence="2">The sequence shown here is derived from an EMBL/GenBank/DDBJ whole genome shotgun (WGS) entry which is preliminary data.</text>
</comment>
<name>A0A084TLQ0_9FLAO</name>
<keyword evidence="3" id="KW-1185">Reference proteome</keyword>
<dbReference type="STRING" id="1197477.IA57_07350"/>
<keyword evidence="1" id="KW-1133">Transmembrane helix</keyword>
<reference evidence="2 3" key="1">
    <citation type="journal article" date="2014" name="Genome Announc.">
        <title>Draft Genome Sequence of the Algicidal Bacterium Mangrovimonas yunxiaonensis Strain LY01.</title>
        <authorList>
            <person name="Li Y."/>
            <person name="Zhu H."/>
            <person name="Li C."/>
            <person name="Zhang H."/>
            <person name="Chen Z."/>
            <person name="Zheng W."/>
            <person name="Xu H."/>
            <person name="Zheng T."/>
        </authorList>
    </citation>
    <scope>NUCLEOTIDE SEQUENCE [LARGE SCALE GENOMIC DNA]</scope>
    <source>
        <strain evidence="2 3">LY01</strain>
    </source>
</reference>
<feature type="transmembrane region" description="Helical" evidence="1">
    <location>
        <begin position="47"/>
        <end position="65"/>
    </location>
</feature>
<dbReference type="Proteomes" id="UP000028521">
    <property type="component" value="Unassembled WGS sequence"/>
</dbReference>